<dbReference type="AlphaFoldDB" id="D3PJG8"/>
<dbReference type="GO" id="GO:0033617">
    <property type="term" value="P:mitochondrial respiratory chain complex IV assembly"/>
    <property type="evidence" value="ECO:0007669"/>
    <property type="project" value="InterPro"/>
</dbReference>
<feature type="compositionally biased region" description="Basic and acidic residues" evidence="1">
    <location>
        <begin position="1"/>
        <end position="14"/>
    </location>
</feature>
<accession>D3PJG8</accession>
<name>D3PJG8_LEPSM</name>
<dbReference type="PANTHER" id="PTHR13639">
    <property type="entry name" value="CYTOCHROME C OXIDASE ASSEMBLY FACTOR 4 HOMOLOG, MITOCHONDRIAL"/>
    <property type="match status" value="1"/>
</dbReference>
<feature type="region of interest" description="Disordered" evidence="1">
    <location>
        <begin position="1"/>
        <end position="20"/>
    </location>
</feature>
<dbReference type="PANTHER" id="PTHR13639:SF2">
    <property type="entry name" value="CYTOCHROME C OXIDASE ASSEMBLY FACTOR 4 HOMOLOG, MITOCHONDRIAL"/>
    <property type="match status" value="1"/>
</dbReference>
<organism evidence="2">
    <name type="scientific">Lepeophtheirus salmonis</name>
    <name type="common">Salmon louse</name>
    <name type="synonym">Caligus salmonis</name>
    <dbReference type="NCBI Taxonomy" id="72036"/>
    <lineage>
        <taxon>Eukaryota</taxon>
        <taxon>Metazoa</taxon>
        <taxon>Ecdysozoa</taxon>
        <taxon>Arthropoda</taxon>
        <taxon>Crustacea</taxon>
        <taxon>Multicrustacea</taxon>
        <taxon>Hexanauplia</taxon>
        <taxon>Copepoda</taxon>
        <taxon>Siphonostomatoida</taxon>
        <taxon>Caligidae</taxon>
        <taxon>Lepeophtheirus</taxon>
    </lineage>
</organism>
<evidence type="ECO:0000313" key="2">
    <source>
        <dbReference type="EMBL" id="ADD38704.1"/>
    </source>
</evidence>
<sequence>MSRDPHDRTRQAPRDEEEEDLVDRMLNKTGCMNLHYQVQFCMAEKKDWRLCQKEVQDFKSCMNRDKNGGSSS</sequence>
<proteinExistence type="evidence at transcript level"/>
<gene>
    <name evidence="2" type="primary">CHCH8</name>
</gene>
<dbReference type="EMBL" id="BT121774">
    <property type="protein sequence ID" value="ADD38704.1"/>
    <property type="molecule type" value="mRNA"/>
</dbReference>
<dbReference type="InterPro" id="IPR039870">
    <property type="entry name" value="Coa4-like"/>
</dbReference>
<reference evidence="2" key="1">
    <citation type="submission" date="2010-03" db="EMBL/GenBank/DDBJ databases">
        <title>Atlantic Lepeophtheirus salmonis ESTs and full-length cDNAs.</title>
        <authorList>
            <person name="Yasuike M."/>
            <person name="von Schalburg K."/>
            <person name="Cooper G."/>
            <person name="Leong J."/>
            <person name="Nilsen F."/>
            <person name="Jones S.R.M."/>
            <person name="Koop B.F."/>
        </authorList>
    </citation>
    <scope>NUCLEOTIDE SEQUENCE</scope>
    <source>
        <strain evidence="2">Atlantic form</strain>
        <tissue evidence="2">Mixed tissue</tissue>
    </source>
</reference>
<protein>
    <submittedName>
        <fullName evidence="2">Coiled-coil-helix-coiled-coil-helix domain-containing protein 8</fullName>
    </submittedName>
</protein>
<dbReference type="GO" id="GO:0005758">
    <property type="term" value="C:mitochondrial intermembrane space"/>
    <property type="evidence" value="ECO:0007669"/>
    <property type="project" value="InterPro"/>
</dbReference>
<evidence type="ECO:0000256" key="1">
    <source>
        <dbReference type="SAM" id="MobiDB-lite"/>
    </source>
</evidence>